<dbReference type="STRING" id="1993.SAMN04489713_119185"/>
<dbReference type="InterPro" id="IPR012337">
    <property type="entry name" value="RNaseH-like_sf"/>
</dbReference>
<evidence type="ECO:0000313" key="1">
    <source>
        <dbReference type="EMBL" id="SFP94222.1"/>
    </source>
</evidence>
<keyword evidence="2" id="KW-1185">Reference proteome</keyword>
<dbReference type="InterPro" id="IPR050900">
    <property type="entry name" value="Transposase_IS3/IS150/IS904"/>
</dbReference>
<sequence>MAPDLVRRNFAAVTPDVPWCGDVTLIDTGEGPLYLATTEDLFSRRLLGHAMSAHHDAALNEHPLSVQEAGVATTG</sequence>
<dbReference type="PANTHER" id="PTHR46889:SF4">
    <property type="entry name" value="TRANSPOSASE INSO FOR INSERTION SEQUENCE ELEMENT IS911B-RELATED"/>
    <property type="match status" value="1"/>
</dbReference>
<proteinExistence type="predicted"/>
<dbReference type="eggNOG" id="COG2801">
    <property type="taxonomic scope" value="Bacteria"/>
</dbReference>
<accession>A0A1I5UG53</accession>
<dbReference type="SUPFAM" id="SSF53098">
    <property type="entry name" value="Ribonuclease H-like"/>
    <property type="match status" value="1"/>
</dbReference>
<gene>
    <name evidence="1" type="ORF">SAMN04489713_119185</name>
</gene>
<reference evidence="1 2" key="1">
    <citation type="submission" date="2016-10" db="EMBL/GenBank/DDBJ databases">
        <authorList>
            <person name="de Groot N.N."/>
        </authorList>
    </citation>
    <scope>NUCLEOTIDE SEQUENCE [LARGE SCALE GENOMIC DNA]</scope>
    <source>
        <strain evidence="1 2">DSM 43067</strain>
    </source>
</reference>
<dbReference type="AlphaFoldDB" id="A0A1I5UG53"/>
<dbReference type="RefSeq" id="WP_075024134.1">
    <property type="nucleotide sequence ID" value="NZ_FOVH01000019.1"/>
</dbReference>
<dbReference type="PANTHER" id="PTHR46889">
    <property type="entry name" value="TRANSPOSASE INSF FOR INSERTION SEQUENCE IS3B-RELATED"/>
    <property type="match status" value="1"/>
</dbReference>
<dbReference type="Proteomes" id="UP000183413">
    <property type="component" value="Unassembled WGS sequence"/>
</dbReference>
<name>A0A1I5UG53_9ACTN</name>
<dbReference type="InParanoid" id="A0A1I5UG53"/>
<dbReference type="EMBL" id="FOVH01000019">
    <property type="protein sequence ID" value="SFP94222.1"/>
    <property type="molecule type" value="Genomic_DNA"/>
</dbReference>
<protein>
    <recommendedName>
        <fullName evidence="3">Integrase core domain-containing protein</fullName>
    </recommendedName>
</protein>
<organism evidence="1 2">
    <name type="scientific">Actinomadura madurae</name>
    <dbReference type="NCBI Taxonomy" id="1993"/>
    <lineage>
        <taxon>Bacteria</taxon>
        <taxon>Bacillati</taxon>
        <taxon>Actinomycetota</taxon>
        <taxon>Actinomycetes</taxon>
        <taxon>Streptosporangiales</taxon>
        <taxon>Thermomonosporaceae</taxon>
        <taxon>Actinomadura</taxon>
    </lineage>
</organism>
<evidence type="ECO:0000313" key="2">
    <source>
        <dbReference type="Proteomes" id="UP000183413"/>
    </source>
</evidence>
<evidence type="ECO:0008006" key="3">
    <source>
        <dbReference type="Google" id="ProtNLM"/>
    </source>
</evidence>